<dbReference type="EMBL" id="BK015918">
    <property type="protein sequence ID" value="DAF85176.1"/>
    <property type="molecule type" value="Genomic_DNA"/>
</dbReference>
<proteinExistence type="predicted"/>
<reference evidence="1" key="1">
    <citation type="journal article" date="2021" name="Proc. Natl. Acad. Sci. U.S.A.">
        <title>A Catalog of Tens of Thousands of Viruses from Human Metagenomes Reveals Hidden Associations with Chronic Diseases.</title>
        <authorList>
            <person name="Tisza M.J."/>
            <person name="Buck C.B."/>
        </authorList>
    </citation>
    <scope>NUCLEOTIDE SEQUENCE</scope>
    <source>
        <strain evidence="1">Ctxdc10</strain>
    </source>
</reference>
<accession>A0A8S5TSL9</accession>
<organism evidence="1">
    <name type="scientific">Siphoviridae sp. ctxdc10</name>
    <dbReference type="NCBI Taxonomy" id="2825740"/>
    <lineage>
        <taxon>Viruses</taxon>
        <taxon>Duplodnaviria</taxon>
        <taxon>Heunggongvirae</taxon>
        <taxon>Uroviricota</taxon>
        <taxon>Caudoviricetes</taxon>
    </lineage>
</organism>
<name>A0A8S5TSL9_9CAUD</name>
<sequence length="72" mass="8043">MKLAAGGRTSRGPAQDAWESGRFGRLLWMHSSAGQSSRLITGRSEVRILLRPRGVLKMSPCLRTRNPNPLLW</sequence>
<evidence type="ECO:0000313" key="1">
    <source>
        <dbReference type="EMBL" id="DAF85176.1"/>
    </source>
</evidence>
<protein>
    <submittedName>
        <fullName evidence="1">Uncharacterized protein</fullName>
    </submittedName>
</protein>